<dbReference type="Proteomes" id="UP000265520">
    <property type="component" value="Unassembled WGS sequence"/>
</dbReference>
<proteinExistence type="predicted"/>
<dbReference type="AlphaFoldDB" id="A0A392SX20"/>
<accession>A0A392SX20</accession>
<evidence type="ECO:0000313" key="1">
    <source>
        <dbReference type="EMBL" id="MCI53401.1"/>
    </source>
</evidence>
<name>A0A392SX20_9FABA</name>
<evidence type="ECO:0000313" key="2">
    <source>
        <dbReference type="Proteomes" id="UP000265520"/>
    </source>
</evidence>
<sequence length="88" mass="9845">MEKTASKVEASYVADNGKLSDEIGRLKKAREDDAGAAKKECDAIVGEMDGLKKRYAEEKALLEKKIQLLTLTRNAFMVSCFQTGRDMW</sequence>
<feature type="non-terminal residue" evidence="1">
    <location>
        <position position="88"/>
    </location>
</feature>
<comment type="caution">
    <text evidence="1">The sequence shown here is derived from an EMBL/GenBank/DDBJ whole genome shotgun (WGS) entry which is preliminary data.</text>
</comment>
<organism evidence="1 2">
    <name type="scientific">Trifolium medium</name>
    <dbReference type="NCBI Taxonomy" id="97028"/>
    <lineage>
        <taxon>Eukaryota</taxon>
        <taxon>Viridiplantae</taxon>
        <taxon>Streptophyta</taxon>
        <taxon>Embryophyta</taxon>
        <taxon>Tracheophyta</taxon>
        <taxon>Spermatophyta</taxon>
        <taxon>Magnoliopsida</taxon>
        <taxon>eudicotyledons</taxon>
        <taxon>Gunneridae</taxon>
        <taxon>Pentapetalae</taxon>
        <taxon>rosids</taxon>
        <taxon>fabids</taxon>
        <taxon>Fabales</taxon>
        <taxon>Fabaceae</taxon>
        <taxon>Papilionoideae</taxon>
        <taxon>50 kb inversion clade</taxon>
        <taxon>NPAAA clade</taxon>
        <taxon>Hologalegina</taxon>
        <taxon>IRL clade</taxon>
        <taxon>Trifolieae</taxon>
        <taxon>Trifolium</taxon>
    </lineage>
</organism>
<dbReference type="EMBL" id="LXQA010462542">
    <property type="protein sequence ID" value="MCI53401.1"/>
    <property type="molecule type" value="Genomic_DNA"/>
</dbReference>
<protein>
    <submittedName>
        <fullName evidence="1">Uncharacterized protein</fullName>
    </submittedName>
</protein>
<reference evidence="1 2" key="1">
    <citation type="journal article" date="2018" name="Front. Plant Sci.">
        <title>Red Clover (Trifolium pratense) and Zigzag Clover (T. medium) - A Picture of Genomic Similarities and Differences.</title>
        <authorList>
            <person name="Dluhosova J."/>
            <person name="Istvanek J."/>
            <person name="Nedelnik J."/>
            <person name="Repkova J."/>
        </authorList>
    </citation>
    <scope>NUCLEOTIDE SEQUENCE [LARGE SCALE GENOMIC DNA]</scope>
    <source>
        <strain evidence="2">cv. 10/8</strain>
        <tissue evidence="1">Leaf</tissue>
    </source>
</reference>
<keyword evidence="2" id="KW-1185">Reference proteome</keyword>